<feature type="signal peptide" evidence="1">
    <location>
        <begin position="1"/>
        <end position="25"/>
    </location>
</feature>
<gene>
    <name evidence="2" type="ORF">A4R26_18190</name>
</gene>
<reference evidence="3" key="1">
    <citation type="submission" date="2016-04" db="EMBL/GenBank/DDBJ databases">
        <authorList>
            <person name="Chen L."/>
            <person name="Zhuang W."/>
            <person name="Wang G."/>
        </authorList>
    </citation>
    <scope>NUCLEOTIDE SEQUENCE [LARGE SCALE GENOMIC DNA]</scope>
    <source>
        <strain evidence="3">208</strain>
    </source>
</reference>
<protein>
    <recommendedName>
        <fullName evidence="4">SMP-30/Gluconolactonase/LRE-like region domain-containing protein</fullName>
    </recommendedName>
</protein>
<evidence type="ECO:0008006" key="4">
    <source>
        <dbReference type="Google" id="ProtNLM"/>
    </source>
</evidence>
<dbReference type="Pfam" id="PF20138">
    <property type="entry name" value="DUF6528"/>
    <property type="match status" value="1"/>
</dbReference>
<keyword evidence="3" id="KW-1185">Reference proteome</keyword>
<accession>A0A1V9FVC7</accession>
<dbReference type="OrthoDB" id="1007317at2"/>
<evidence type="ECO:0000313" key="2">
    <source>
        <dbReference type="EMBL" id="OQP62206.1"/>
    </source>
</evidence>
<evidence type="ECO:0000256" key="1">
    <source>
        <dbReference type="SAM" id="SignalP"/>
    </source>
</evidence>
<dbReference type="InterPro" id="IPR045383">
    <property type="entry name" value="DUF6528"/>
</dbReference>
<name>A0A1V9FVC7_9BACT</name>
<comment type="caution">
    <text evidence="2">The sequence shown here is derived from an EMBL/GenBank/DDBJ whole genome shotgun (WGS) entry which is preliminary data.</text>
</comment>
<dbReference type="EMBL" id="LWBP01000123">
    <property type="protein sequence ID" value="OQP62206.1"/>
    <property type="molecule type" value="Genomic_DNA"/>
</dbReference>
<dbReference type="Proteomes" id="UP000192276">
    <property type="component" value="Unassembled WGS sequence"/>
</dbReference>
<organism evidence="2 3">
    <name type="scientific">Niastella populi</name>
    <dbReference type="NCBI Taxonomy" id="550983"/>
    <lineage>
        <taxon>Bacteria</taxon>
        <taxon>Pseudomonadati</taxon>
        <taxon>Bacteroidota</taxon>
        <taxon>Chitinophagia</taxon>
        <taxon>Chitinophagales</taxon>
        <taxon>Chitinophagaceae</taxon>
        <taxon>Niastella</taxon>
    </lineage>
</organism>
<sequence>MRRITTKGVALLFISIAGLFSQAAAQTNETPTFENCKKCIVLCEQSVHRIAILDPDKKAMVWEWLPGQSAAIKKEHVDWFKNPSDAKPVYGGSVILMNASGGGVALIRIADKKVLFYAFAGGNTHSAELLPDGNIVSASSTGNFMTVFRTDTTQFPDNVYSKQINLPFGHNVVWDKKRNLLWSAAKDQLKTFTYNFHRLLPEITIKDSIQLPGTDAHDLFPVYGQPALWLTNTTATYYFNVERNEASKIAIPYAHVKSISSGPSPLPTIFIHPDGAKGSWWTDEIYTADGKVFYKQHGLKIYKARWFVENTFSY</sequence>
<dbReference type="STRING" id="550983.A4R26_18190"/>
<keyword evidence="1" id="KW-0732">Signal</keyword>
<proteinExistence type="predicted"/>
<dbReference type="SUPFAM" id="SSF101898">
    <property type="entry name" value="NHL repeat"/>
    <property type="match status" value="1"/>
</dbReference>
<feature type="chain" id="PRO_5012212772" description="SMP-30/Gluconolactonase/LRE-like region domain-containing protein" evidence="1">
    <location>
        <begin position="26"/>
        <end position="314"/>
    </location>
</feature>
<dbReference type="AlphaFoldDB" id="A0A1V9FVC7"/>
<evidence type="ECO:0000313" key="3">
    <source>
        <dbReference type="Proteomes" id="UP000192276"/>
    </source>
</evidence>
<dbReference type="RefSeq" id="WP_133054644.1">
    <property type="nucleotide sequence ID" value="NZ_LWBP01000123.1"/>
</dbReference>